<organism evidence="1">
    <name type="scientific">Vitis vinifera</name>
    <name type="common">Grape</name>
    <dbReference type="NCBI Taxonomy" id="29760"/>
    <lineage>
        <taxon>Eukaryota</taxon>
        <taxon>Viridiplantae</taxon>
        <taxon>Streptophyta</taxon>
        <taxon>Embryophyta</taxon>
        <taxon>Tracheophyta</taxon>
        <taxon>Spermatophyta</taxon>
        <taxon>Magnoliopsida</taxon>
        <taxon>eudicotyledons</taxon>
        <taxon>Gunneridae</taxon>
        <taxon>Pentapetalae</taxon>
        <taxon>rosids</taxon>
        <taxon>Vitales</taxon>
        <taxon>Vitaceae</taxon>
        <taxon>Viteae</taxon>
        <taxon>Vitis</taxon>
    </lineage>
</organism>
<dbReference type="AlphaFoldDB" id="A5AYJ9"/>
<sequence length="131" mass="13968">MPLGGGRAIITLRAADRDRGRRRGGGTWAVAGCWNDVQDLLTSVNDSDKTYPVRICRSSGCDACECRMSLPEEVWIGEARHVSSWGNPDGDHQDRNVCHVPSGNVCHASSGERVPIGMKDVGYSGGVGGGR</sequence>
<evidence type="ECO:0000313" key="1">
    <source>
        <dbReference type="EMBL" id="CAN60745.1"/>
    </source>
</evidence>
<dbReference type="EMBL" id="AM440285">
    <property type="protein sequence ID" value="CAN60745.1"/>
    <property type="molecule type" value="Genomic_DNA"/>
</dbReference>
<name>A5AYJ9_VITVI</name>
<gene>
    <name evidence="1" type="ORF">VITISV_022174</name>
</gene>
<reference evidence="1" key="1">
    <citation type="journal article" date="2007" name="PLoS ONE">
        <title>The first genome sequence of an elite grapevine cultivar (Pinot noir Vitis vinifera L.): coping with a highly heterozygous genome.</title>
        <authorList>
            <person name="Velasco R."/>
            <person name="Zharkikh A."/>
            <person name="Troggio M."/>
            <person name="Cartwright D.A."/>
            <person name="Cestaro A."/>
            <person name="Pruss D."/>
            <person name="Pindo M."/>
            <person name="FitzGerald L.M."/>
            <person name="Vezzulli S."/>
            <person name="Reid J."/>
            <person name="Malacarne G."/>
            <person name="Iliev D."/>
            <person name="Coppola G."/>
            <person name="Wardell B."/>
            <person name="Micheletti D."/>
            <person name="Macalma T."/>
            <person name="Facci M."/>
            <person name="Mitchell J.T."/>
            <person name="Perazzolli M."/>
            <person name="Eldredge G."/>
            <person name="Gatto P."/>
            <person name="Oyzerski R."/>
            <person name="Moretto M."/>
            <person name="Gutin N."/>
            <person name="Stefanini M."/>
            <person name="Chen Y."/>
            <person name="Segala C."/>
            <person name="Davenport C."/>
            <person name="Dematte L."/>
            <person name="Mraz A."/>
            <person name="Battilana J."/>
            <person name="Stormo K."/>
            <person name="Costa F."/>
            <person name="Tao Q."/>
            <person name="Si-Ammour A."/>
            <person name="Harkins T."/>
            <person name="Lackey A."/>
            <person name="Perbost C."/>
            <person name="Taillon B."/>
            <person name="Stella A."/>
            <person name="Solovyev V."/>
            <person name="Fawcett J.A."/>
            <person name="Sterck L."/>
            <person name="Vandepoele K."/>
            <person name="Grando S.M."/>
            <person name="Toppo S."/>
            <person name="Moser C."/>
            <person name="Lanchbury J."/>
            <person name="Bogden R."/>
            <person name="Skolnick M."/>
            <person name="Sgaramella V."/>
            <person name="Bhatnagar S.K."/>
            <person name="Fontana P."/>
            <person name="Gutin A."/>
            <person name="Van de Peer Y."/>
            <person name="Salamini F."/>
            <person name="Viola R."/>
        </authorList>
    </citation>
    <scope>NUCLEOTIDE SEQUENCE</scope>
</reference>
<protein>
    <submittedName>
        <fullName evidence="1">Uncharacterized protein</fullName>
    </submittedName>
</protein>
<accession>A5AYJ9</accession>
<proteinExistence type="predicted"/>